<dbReference type="WBParaSite" id="SBAD_0000064001-mRNA-1">
    <property type="protein sequence ID" value="SBAD_0000064001-mRNA-1"/>
    <property type="gene ID" value="SBAD_0000064001"/>
</dbReference>
<gene>
    <name evidence="1" type="ORF">SBAD_LOCUS617</name>
</gene>
<dbReference type="Proteomes" id="UP000270296">
    <property type="component" value="Unassembled WGS sequence"/>
</dbReference>
<evidence type="ECO:0000313" key="1">
    <source>
        <dbReference type="EMBL" id="VDO85828.1"/>
    </source>
</evidence>
<protein>
    <submittedName>
        <fullName evidence="1 3">Uncharacterized protein</fullName>
    </submittedName>
</protein>
<evidence type="ECO:0000313" key="3">
    <source>
        <dbReference type="WBParaSite" id="SBAD_0000064001-mRNA-1"/>
    </source>
</evidence>
<accession>A0A183IAH3</accession>
<proteinExistence type="predicted"/>
<sequence>MQPNRAFGRRHKFNEVMQGGGRGDVSLALSDYVSLTPKLCALDAPSSANYDSFCAADSTRNLNATTAAIVSPYMYMKNRHYRAQFLSARDAGDRCSCGSKKTGTRSCATDDEDEDLVDEVDLRRVNVDRRPCVPLLDLSHPM</sequence>
<reference evidence="1 2" key="2">
    <citation type="submission" date="2018-11" db="EMBL/GenBank/DDBJ databases">
        <authorList>
            <consortium name="Pathogen Informatics"/>
        </authorList>
    </citation>
    <scope>NUCLEOTIDE SEQUENCE [LARGE SCALE GENOMIC DNA]</scope>
</reference>
<keyword evidence="2" id="KW-1185">Reference proteome</keyword>
<name>A0A183IAH3_9BILA</name>
<organism evidence="3">
    <name type="scientific">Soboliphyme baturini</name>
    <dbReference type="NCBI Taxonomy" id="241478"/>
    <lineage>
        <taxon>Eukaryota</taxon>
        <taxon>Metazoa</taxon>
        <taxon>Ecdysozoa</taxon>
        <taxon>Nematoda</taxon>
        <taxon>Enoplea</taxon>
        <taxon>Dorylaimia</taxon>
        <taxon>Dioctophymatida</taxon>
        <taxon>Dioctophymatoidea</taxon>
        <taxon>Soboliphymatidae</taxon>
        <taxon>Soboliphyme</taxon>
    </lineage>
</organism>
<dbReference type="AlphaFoldDB" id="A0A183IAH3"/>
<evidence type="ECO:0000313" key="2">
    <source>
        <dbReference type="Proteomes" id="UP000270296"/>
    </source>
</evidence>
<reference evidence="3" key="1">
    <citation type="submission" date="2016-06" db="UniProtKB">
        <authorList>
            <consortium name="WormBaseParasite"/>
        </authorList>
    </citation>
    <scope>IDENTIFICATION</scope>
</reference>
<dbReference type="EMBL" id="UZAM01002247">
    <property type="protein sequence ID" value="VDO85828.1"/>
    <property type="molecule type" value="Genomic_DNA"/>
</dbReference>